<dbReference type="PROSITE" id="PS51505">
    <property type="entry name" value="SCA7"/>
    <property type="match status" value="1"/>
</dbReference>
<dbReference type="GO" id="GO:0031048">
    <property type="term" value="P:regulatory ncRNA-mediated heterochromatin formation"/>
    <property type="evidence" value="ECO:0007669"/>
    <property type="project" value="TreeGrafter"/>
</dbReference>
<dbReference type="OrthoDB" id="21678at2759"/>
<dbReference type="PANTHER" id="PTHR47805:SF1">
    <property type="entry name" value="SAGA-ASSOCIATED FACTOR 73"/>
    <property type="match status" value="1"/>
</dbReference>
<feature type="compositionally biased region" description="Basic and acidic residues" evidence="1">
    <location>
        <begin position="138"/>
        <end position="162"/>
    </location>
</feature>
<gene>
    <name evidence="3" type="ORF">BT63DRAFT_409082</name>
</gene>
<name>A0A6A6UU22_9PEZI</name>
<feature type="region of interest" description="Disordered" evidence="1">
    <location>
        <begin position="1"/>
        <end position="27"/>
    </location>
</feature>
<dbReference type="GO" id="GO:0006357">
    <property type="term" value="P:regulation of transcription by RNA polymerase II"/>
    <property type="evidence" value="ECO:0007669"/>
    <property type="project" value="TreeGrafter"/>
</dbReference>
<sequence length="410" mass="44399">MAVTNGPPPSGNQSASRNTSTASTVIDRGVYTKLYPSEEKKQVKVVVKKKVQPSQTDAGNWQDSKASKPKPKSSNAQSKKSDARGPQTVINTIETRIAATYPSGLAFEEASDMIQCKHCKKPVYKSAAPEHIKDCLRKKQEKLQKKKEAKEAKDAALRKERNGGISPEPADDAGKVQSSAKKGAVDADGVTGAKKTSKKRKAEDDGKGPNAKKKKKDDPKPKTAKPKGPVDVEKQCGVLLPNGSMCARSLTCKSHSMGAKRAVPGRSMPYDVLLAQYQKKNQAKLQRAALDANAPLQDDFEPQGTVDSDEERDKIMDAINAYYREDPVTGARTMGSPLETWTSVPVRRRYNYIRLKGQIQQSIGGVHGNRLFAPSMNTGSYLGSAVDLPSATLESFDGSRRGSIRKASIG</sequence>
<dbReference type="InterPro" id="IPR013243">
    <property type="entry name" value="SCA7_dom"/>
</dbReference>
<reference evidence="3" key="1">
    <citation type="journal article" date="2020" name="Stud. Mycol.">
        <title>101 Dothideomycetes genomes: a test case for predicting lifestyles and emergence of pathogens.</title>
        <authorList>
            <person name="Haridas S."/>
            <person name="Albert R."/>
            <person name="Binder M."/>
            <person name="Bloem J."/>
            <person name="Labutti K."/>
            <person name="Salamov A."/>
            <person name="Andreopoulos B."/>
            <person name="Baker S."/>
            <person name="Barry K."/>
            <person name="Bills G."/>
            <person name="Bluhm B."/>
            <person name="Cannon C."/>
            <person name="Castanera R."/>
            <person name="Culley D."/>
            <person name="Daum C."/>
            <person name="Ezra D."/>
            <person name="Gonzalez J."/>
            <person name="Henrissat B."/>
            <person name="Kuo A."/>
            <person name="Liang C."/>
            <person name="Lipzen A."/>
            <person name="Lutzoni F."/>
            <person name="Magnuson J."/>
            <person name="Mondo S."/>
            <person name="Nolan M."/>
            <person name="Ohm R."/>
            <person name="Pangilinan J."/>
            <person name="Park H.-J."/>
            <person name="Ramirez L."/>
            <person name="Alfaro M."/>
            <person name="Sun H."/>
            <person name="Tritt A."/>
            <person name="Yoshinaga Y."/>
            <person name="Zwiers L.-H."/>
            <person name="Turgeon B."/>
            <person name="Goodwin S."/>
            <person name="Spatafora J."/>
            <person name="Crous P."/>
            <person name="Grigoriev I."/>
        </authorList>
    </citation>
    <scope>NUCLEOTIDE SEQUENCE</scope>
    <source>
        <strain evidence="3">CBS 115976</strain>
    </source>
</reference>
<dbReference type="Proteomes" id="UP000799302">
    <property type="component" value="Unassembled WGS sequence"/>
</dbReference>
<dbReference type="GO" id="GO:1904802">
    <property type="term" value="P:RITS complex assembly"/>
    <property type="evidence" value="ECO:0007669"/>
    <property type="project" value="TreeGrafter"/>
</dbReference>
<dbReference type="InterPro" id="IPR037804">
    <property type="entry name" value="SGF73"/>
</dbReference>
<dbReference type="Pfam" id="PF08313">
    <property type="entry name" value="SCA7"/>
    <property type="match status" value="1"/>
</dbReference>
<feature type="compositionally biased region" description="Polar residues" evidence="1">
    <location>
        <begin position="11"/>
        <end position="24"/>
    </location>
</feature>
<protein>
    <submittedName>
        <fullName evidence="3">SCA7-domain-containing protein</fullName>
    </submittedName>
</protein>
<evidence type="ECO:0000313" key="3">
    <source>
        <dbReference type="EMBL" id="KAF2674947.1"/>
    </source>
</evidence>
<evidence type="ECO:0000256" key="1">
    <source>
        <dbReference type="SAM" id="MobiDB-lite"/>
    </source>
</evidence>
<proteinExistence type="predicted"/>
<accession>A0A6A6UU22</accession>
<evidence type="ECO:0000313" key="4">
    <source>
        <dbReference type="Proteomes" id="UP000799302"/>
    </source>
</evidence>
<feature type="domain" description="SCA7" evidence="2">
    <location>
        <begin position="223"/>
        <end position="289"/>
    </location>
</feature>
<feature type="compositionally biased region" description="Polar residues" evidence="1">
    <location>
        <begin position="53"/>
        <end position="63"/>
    </location>
</feature>
<dbReference type="PANTHER" id="PTHR47805">
    <property type="entry name" value="SAGA-ASSOCIATED FACTOR 73"/>
    <property type="match status" value="1"/>
</dbReference>
<feature type="compositionally biased region" description="Pro residues" evidence="1">
    <location>
        <begin position="1"/>
        <end position="10"/>
    </location>
</feature>
<dbReference type="EMBL" id="MU004230">
    <property type="protein sequence ID" value="KAF2674947.1"/>
    <property type="molecule type" value="Genomic_DNA"/>
</dbReference>
<dbReference type="GO" id="GO:0000124">
    <property type="term" value="C:SAGA complex"/>
    <property type="evidence" value="ECO:0007669"/>
    <property type="project" value="InterPro"/>
</dbReference>
<evidence type="ECO:0000259" key="2">
    <source>
        <dbReference type="PROSITE" id="PS51505"/>
    </source>
</evidence>
<organism evidence="3 4">
    <name type="scientific">Microthyrium microscopicum</name>
    <dbReference type="NCBI Taxonomy" id="703497"/>
    <lineage>
        <taxon>Eukaryota</taxon>
        <taxon>Fungi</taxon>
        <taxon>Dikarya</taxon>
        <taxon>Ascomycota</taxon>
        <taxon>Pezizomycotina</taxon>
        <taxon>Dothideomycetes</taxon>
        <taxon>Dothideomycetes incertae sedis</taxon>
        <taxon>Microthyriales</taxon>
        <taxon>Microthyriaceae</taxon>
        <taxon>Microthyrium</taxon>
    </lineage>
</organism>
<dbReference type="AlphaFoldDB" id="A0A6A6UU22"/>
<feature type="region of interest" description="Disordered" evidence="1">
    <location>
        <begin position="138"/>
        <end position="230"/>
    </location>
</feature>
<dbReference type="Gene3D" id="6.10.140.670">
    <property type="match status" value="1"/>
</dbReference>
<feature type="region of interest" description="Disordered" evidence="1">
    <location>
        <begin position="42"/>
        <end position="89"/>
    </location>
</feature>
<keyword evidence="4" id="KW-1185">Reference proteome</keyword>